<dbReference type="AlphaFoldDB" id="A0A3N0DID2"/>
<name>A0A3N0DID2_9ACTN</name>
<proteinExistence type="predicted"/>
<gene>
    <name evidence="2" type="ORF">EFL95_18715</name>
</gene>
<feature type="domain" description="DUF6924" evidence="1">
    <location>
        <begin position="11"/>
        <end position="141"/>
    </location>
</feature>
<dbReference type="Proteomes" id="UP000277094">
    <property type="component" value="Unassembled WGS sequence"/>
</dbReference>
<keyword evidence="3" id="KW-1185">Reference proteome</keyword>
<organism evidence="2 3">
    <name type="scientific">Nocardioides marmorisolisilvae</name>
    <dbReference type="NCBI Taxonomy" id="1542737"/>
    <lineage>
        <taxon>Bacteria</taxon>
        <taxon>Bacillati</taxon>
        <taxon>Actinomycetota</taxon>
        <taxon>Actinomycetes</taxon>
        <taxon>Propionibacteriales</taxon>
        <taxon>Nocardioidaceae</taxon>
        <taxon>Nocardioides</taxon>
    </lineage>
</organism>
<evidence type="ECO:0000259" key="1">
    <source>
        <dbReference type="Pfam" id="PF21962"/>
    </source>
</evidence>
<reference evidence="2 3" key="1">
    <citation type="submission" date="2018-11" db="EMBL/GenBank/DDBJ databases">
        <authorList>
            <person name="Li F."/>
        </authorList>
    </citation>
    <scope>NUCLEOTIDE SEQUENCE [LARGE SCALE GENOMIC DNA]</scope>
    <source>
        <strain evidence="2 3">KIS18-7</strain>
    </source>
</reference>
<evidence type="ECO:0000313" key="3">
    <source>
        <dbReference type="Proteomes" id="UP000277094"/>
    </source>
</evidence>
<dbReference type="Pfam" id="PF21962">
    <property type="entry name" value="DUF6924"/>
    <property type="match status" value="1"/>
</dbReference>
<sequence>MMLPEAPDLGVLLVRTDYSDNEAWGAALSAATAVYEEDDYDRIGALVQPVESSALANLGPEDLLSLPRASYVSLIAVADSQTMRDQTVLFLNLNELDEPVGRTFRSIPTEVEPIVANLTIANMDFATFADHADPDGIFRGF</sequence>
<protein>
    <recommendedName>
        <fullName evidence="1">DUF6924 domain-containing protein</fullName>
    </recommendedName>
</protein>
<dbReference type="InterPro" id="IPR053832">
    <property type="entry name" value="DUF6924"/>
</dbReference>
<accession>A0A3N0DID2</accession>
<evidence type="ECO:0000313" key="2">
    <source>
        <dbReference type="EMBL" id="RNL75442.1"/>
    </source>
</evidence>
<dbReference type="EMBL" id="RJSG01000006">
    <property type="protein sequence ID" value="RNL75442.1"/>
    <property type="molecule type" value="Genomic_DNA"/>
</dbReference>
<comment type="caution">
    <text evidence="2">The sequence shown here is derived from an EMBL/GenBank/DDBJ whole genome shotgun (WGS) entry which is preliminary data.</text>
</comment>
<dbReference type="OrthoDB" id="7854965at2"/>